<dbReference type="AlphaFoldDB" id="A0A3M7TAN8"/>
<keyword evidence="1" id="KW-0472">Membrane</keyword>
<evidence type="ECO:0000313" key="3">
    <source>
        <dbReference type="Proteomes" id="UP000276133"/>
    </source>
</evidence>
<dbReference type="Proteomes" id="UP000276133">
    <property type="component" value="Unassembled WGS sequence"/>
</dbReference>
<dbReference type="EMBL" id="REGN01000033">
    <property type="protein sequence ID" value="RNA45059.1"/>
    <property type="molecule type" value="Genomic_DNA"/>
</dbReference>
<organism evidence="2 3">
    <name type="scientific">Brachionus plicatilis</name>
    <name type="common">Marine rotifer</name>
    <name type="synonym">Brachionus muelleri</name>
    <dbReference type="NCBI Taxonomy" id="10195"/>
    <lineage>
        <taxon>Eukaryota</taxon>
        <taxon>Metazoa</taxon>
        <taxon>Spiralia</taxon>
        <taxon>Gnathifera</taxon>
        <taxon>Rotifera</taxon>
        <taxon>Eurotatoria</taxon>
        <taxon>Monogononta</taxon>
        <taxon>Pseudotrocha</taxon>
        <taxon>Ploima</taxon>
        <taxon>Brachionidae</taxon>
        <taxon>Brachionus</taxon>
    </lineage>
</organism>
<evidence type="ECO:0000313" key="2">
    <source>
        <dbReference type="EMBL" id="RNA45059.1"/>
    </source>
</evidence>
<evidence type="ECO:0000256" key="1">
    <source>
        <dbReference type="SAM" id="Phobius"/>
    </source>
</evidence>
<keyword evidence="1" id="KW-0812">Transmembrane</keyword>
<keyword evidence="3" id="KW-1185">Reference proteome</keyword>
<accession>A0A3M7TAN8</accession>
<feature type="transmembrane region" description="Helical" evidence="1">
    <location>
        <begin position="65"/>
        <end position="83"/>
    </location>
</feature>
<sequence>MSVQSSVQKLWTLISKGIKSMAQLIYAQLKDKRKGMNWKADHVFLYKTAQSTPVIKINEIKKKIYRYYEILLISFYFFLFGFLKLKLEIE</sequence>
<keyword evidence="1" id="KW-1133">Transmembrane helix</keyword>
<name>A0A3M7TAN8_BRAPC</name>
<proteinExistence type="predicted"/>
<comment type="caution">
    <text evidence="2">The sequence shown here is derived from an EMBL/GenBank/DDBJ whole genome shotgun (WGS) entry which is preliminary data.</text>
</comment>
<gene>
    <name evidence="2" type="ORF">BpHYR1_034419</name>
</gene>
<protein>
    <submittedName>
        <fullName evidence="2">Uncharacterized protein</fullName>
    </submittedName>
</protein>
<reference evidence="2 3" key="1">
    <citation type="journal article" date="2018" name="Sci. Rep.">
        <title>Genomic signatures of local adaptation to the degree of environmental predictability in rotifers.</title>
        <authorList>
            <person name="Franch-Gras L."/>
            <person name="Hahn C."/>
            <person name="Garcia-Roger E.M."/>
            <person name="Carmona M.J."/>
            <person name="Serra M."/>
            <person name="Gomez A."/>
        </authorList>
    </citation>
    <scope>NUCLEOTIDE SEQUENCE [LARGE SCALE GENOMIC DNA]</scope>
    <source>
        <strain evidence="2">HYR1</strain>
    </source>
</reference>